<sequence>MWKGSNNSTNRYAGGDGALGVDWSRCMAVMLPRIAYGASEICSHPIGVQEAMQRTEILCALLWLTLCAGVDSGEVYTKNWAWKSQQMMHAMRGFACVALLFLCMGRPCAVLRTPSRFVGTSSSLGSGIGSLRKAVWAAGCAGVPVGWRAGRRTCCCARVGIYTSPRSHVYQPRKQDACLAKRSRMRVWPSGLACHLLRLGERTLTTCPPCKNSPIMRQSFKEPMGSSLTRGAQN</sequence>
<protein>
    <submittedName>
        <fullName evidence="1">Uncharacterized protein</fullName>
    </submittedName>
</protein>
<name>A0AAE0NPU2_9PEZI</name>
<dbReference type="Proteomes" id="UP001285441">
    <property type="component" value="Unassembled WGS sequence"/>
</dbReference>
<proteinExistence type="predicted"/>
<dbReference type="EMBL" id="JAULSW010000004">
    <property type="protein sequence ID" value="KAK3385334.1"/>
    <property type="molecule type" value="Genomic_DNA"/>
</dbReference>
<organism evidence="1 2">
    <name type="scientific">Podospora didyma</name>
    <dbReference type="NCBI Taxonomy" id="330526"/>
    <lineage>
        <taxon>Eukaryota</taxon>
        <taxon>Fungi</taxon>
        <taxon>Dikarya</taxon>
        <taxon>Ascomycota</taxon>
        <taxon>Pezizomycotina</taxon>
        <taxon>Sordariomycetes</taxon>
        <taxon>Sordariomycetidae</taxon>
        <taxon>Sordariales</taxon>
        <taxon>Podosporaceae</taxon>
        <taxon>Podospora</taxon>
    </lineage>
</organism>
<comment type="caution">
    <text evidence="1">The sequence shown here is derived from an EMBL/GenBank/DDBJ whole genome shotgun (WGS) entry which is preliminary data.</text>
</comment>
<reference evidence="1" key="1">
    <citation type="journal article" date="2023" name="Mol. Phylogenet. Evol.">
        <title>Genome-scale phylogeny and comparative genomics of the fungal order Sordariales.</title>
        <authorList>
            <person name="Hensen N."/>
            <person name="Bonometti L."/>
            <person name="Westerberg I."/>
            <person name="Brannstrom I.O."/>
            <person name="Guillou S."/>
            <person name="Cros-Aarteil S."/>
            <person name="Calhoun S."/>
            <person name="Haridas S."/>
            <person name="Kuo A."/>
            <person name="Mondo S."/>
            <person name="Pangilinan J."/>
            <person name="Riley R."/>
            <person name="LaButti K."/>
            <person name="Andreopoulos B."/>
            <person name="Lipzen A."/>
            <person name="Chen C."/>
            <person name="Yan M."/>
            <person name="Daum C."/>
            <person name="Ng V."/>
            <person name="Clum A."/>
            <person name="Steindorff A."/>
            <person name="Ohm R.A."/>
            <person name="Martin F."/>
            <person name="Silar P."/>
            <person name="Natvig D.O."/>
            <person name="Lalanne C."/>
            <person name="Gautier V."/>
            <person name="Ament-Velasquez S.L."/>
            <person name="Kruys A."/>
            <person name="Hutchinson M.I."/>
            <person name="Powell A.J."/>
            <person name="Barry K."/>
            <person name="Miller A.N."/>
            <person name="Grigoriev I.V."/>
            <person name="Debuchy R."/>
            <person name="Gladieux P."/>
            <person name="Hiltunen Thoren M."/>
            <person name="Johannesson H."/>
        </authorList>
    </citation>
    <scope>NUCLEOTIDE SEQUENCE</scope>
    <source>
        <strain evidence="1">CBS 232.78</strain>
    </source>
</reference>
<gene>
    <name evidence="1" type="ORF">B0H63DRAFT_181668</name>
</gene>
<dbReference type="AlphaFoldDB" id="A0AAE0NPU2"/>
<reference evidence="1" key="2">
    <citation type="submission" date="2023-06" db="EMBL/GenBank/DDBJ databases">
        <authorList>
            <consortium name="Lawrence Berkeley National Laboratory"/>
            <person name="Haridas S."/>
            <person name="Hensen N."/>
            <person name="Bonometti L."/>
            <person name="Westerberg I."/>
            <person name="Brannstrom I.O."/>
            <person name="Guillou S."/>
            <person name="Cros-Aarteil S."/>
            <person name="Calhoun S."/>
            <person name="Kuo A."/>
            <person name="Mondo S."/>
            <person name="Pangilinan J."/>
            <person name="Riley R."/>
            <person name="LaButti K."/>
            <person name="Andreopoulos B."/>
            <person name="Lipzen A."/>
            <person name="Chen C."/>
            <person name="Yanf M."/>
            <person name="Daum C."/>
            <person name="Ng V."/>
            <person name="Clum A."/>
            <person name="Steindorff A."/>
            <person name="Ohm R."/>
            <person name="Martin F."/>
            <person name="Silar P."/>
            <person name="Natvig D."/>
            <person name="Lalanne C."/>
            <person name="Gautier V."/>
            <person name="Ament-velasquez S.L."/>
            <person name="Kruys A."/>
            <person name="Hutchinson M.I."/>
            <person name="Powell A.J."/>
            <person name="Barry K."/>
            <person name="Miller A.N."/>
            <person name="Grigoriev I.V."/>
            <person name="Debuchy R."/>
            <person name="Gladieux P."/>
            <person name="Thoren M.H."/>
            <person name="Johannesson H."/>
        </authorList>
    </citation>
    <scope>NUCLEOTIDE SEQUENCE</scope>
    <source>
        <strain evidence="1">CBS 232.78</strain>
    </source>
</reference>
<evidence type="ECO:0000313" key="2">
    <source>
        <dbReference type="Proteomes" id="UP001285441"/>
    </source>
</evidence>
<keyword evidence="2" id="KW-1185">Reference proteome</keyword>
<accession>A0AAE0NPU2</accession>
<evidence type="ECO:0000313" key="1">
    <source>
        <dbReference type="EMBL" id="KAK3385334.1"/>
    </source>
</evidence>